<evidence type="ECO:0000313" key="2">
    <source>
        <dbReference type="Proteomes" id="UP001060245"/>
    </source>
</evidence>
<proteinExistence type="predicted"/>
<gene>
    <name evidence="1" type="ORF">NMQ05_04205</name>
</gene>
<name>A0ACD4B7M6_MICMQ</name>
<organism evidence="1 2">
    <name type="scientific">Microbacterium maritypicum</name>
    <name type="common">Microbacterium liquefaciens</name>
    <dbReference type="NCBI Taxonomy" id="33918"/>
    <lineage>
        <taxon>Bacteria</taxon>
        <taxon>Bacillati</taxon>
        <taxon>Actinomycetota</taxon>
        <taxon>Actinomycetes</taxon>
        <taxon>Micrococcales</taxon>
        <taxon>Microbacteriaceae</taxon>
        <taxon>Microbacterium</taxon>
    </lineage>
</organism>
<accession>A0ACD4B7M6</accession>
<dbReference type="Proteomes" id="UP001060245">
    <property type="component" value="Chromosome"/>
</dbReference>
<sequence length="51" mass="5941">MSTDRRDLRYFRQMFPDRDVREVIRDIGGGIQVLCADGSSILINREGQVER</sequence>
<evidence type="ECO:0000313" key="1">
    <source>
        <dbReference type="EMBL" id="UTT53790.1"/>
    </source>
</evidence>
<dbReference type="EMBL" id="CP101471">
    <property type="protein sequence ID" value="UTT53790.1"/>
    <property type="molecule type" value="Genomic_DNA"/>
</dbReference>
<protein>
    <submittedName>
        <fullName evidence="1">Uncharacterized protein</fullName>
    </submittedName>
</protein>
<reference evidence="1" key="1">
    <citation type="submission" date="2022-07" db="EMBL/GenBank/DDBJ databases">
        <title>Complete genome of DND4.</title>
        <authorList>
            <person name="Cao G."/>
        </authorList>
    </citation>
    <scope>NUCLEOTIDE SEQUENCE</scope>
    <source>
        <strain evidence="1">DND4</strain>
    </source>
</reference>
<keyword evidence="2" id="KW-1185">Reference proteome</keyword>